<accession>A0A369AMT1</accession>
<name>A0A369AMT1_9BURK</name>
<evidence type="ECO:0000313" key="2">
    <source>
        <dbReference type="Proteomes" id="UP000252174"/>
    </source>
</evidence>
<reference evidence="1 2" key="1">
    <citation type="submission" date="2018-07" db="EMBL/GenBank/DDBJ databases">
        <title>Genomic Encyclopedia of Type Strains, Phase IV (KMG-IV): sequencing the most valuable type-strain genomes for metagenomic binning, comparative biology and taxonomic classification.</title>
        <authorList>
            <person name="Goeker M."/>
        </authorList>
    </citation>
    <scope>NUCLEOTIDE SEQUENCE [LARGE SCALE GENOMIC DNA]</scope>
    <source>
        <strain evidence="1 2">DSM 100911</strain>
    </source>
</reference>
<dbReference type="RefSeq" id="WP_114482299.1">
    <property type="nucleotide sequence ID" value="NZ_QPJU01000002.1"/>
</dbReference>
<gene>
    <name evidence="1" type="ORF">DFR45_102100</name>
</gene>
<dbReference type="OrthoDB" id="8812168at2"/>
<proteinExistence type="predicted"/>
<dbReference type="InterPro" id="IPR038042">
    <property type="entry name" value="Gp37-like"/>
</dbReference>
<protein>
    <recommendedName>
        <fullName evidence="3">Gp37 protein</fullName>
    </recommendedName>
</protein>
<dbReference type="Pfam" id="PF23840">
    <property type="entry name" value="Phage_tail_terminator"/>
    <property type="match status" value="1"/>
</dbReference>
<comment type="caution">
    <text evidence="1">The sequence shown here is derived from an EMBL/GenBank/DDBJ whole genome shotgun (WGS) entry which is preliminary data.</text>
</comment>
<sequence>MDNLLAIEAELVQRLQQRLAPLRPAVHVLTAADLADVTEEKQLCPAVHVIYQGYTPTESRADGRAVRIEQTWLAVVAVRNARAVQSGAAARAEAGALAQQVLLALQGWQPADATKPLQLASAPNAGYSAGYQYVPLAFTAELICRTTHN</sequence>
<dbReference type="EMBL" id="QPJU01000002">
    <property type="protein sequence ID" value="RCX10699.1"/>
    <property type="molecule type" value="Genomic_DNA"/>
</dbReference>
<evidence type="ECO:0008006" key="3">
    <source>
        <dbReference type="Google" id="ProtNLM"/>
    </source>
</evidence>
<evidence type="ECO:0000313" key="1">
    <source>
        <dbReference type="EMBL" id="RCX10699.1"/>
    </source>
</evidence>
<dbReference type="Gene3D" id="3.30.2000.10">
    <property type="entry name" value="Phage tail protein-like"/>
    <property type="match status" value="1"/>
</dbReference>
<dbReference type="AlphaFoldDB" id="A0A369AMT1"/>
<keyword evidence="2" id="KW-1185">Reference proteome</keyword>
<organism evidence="1 2">
    <name type="scientific">Extensimonas vulgaris</name>
    <dbReference type="NCBI Taxonomy" id="1031594"/>
    <lineage>
        <taxon>Bacteria</taxon>
        <taxon>Pseudomonadati</taxon>
        <taxon>Pseudomonadota</taxon>
        <taxon>Betaproteobacteria</taxon>
        <taxon>Burkholderiales</taxon>
        <taxon>Comamonadaceae</taxon>
        <taxon>Extensimonas</taxon>
    </lineage>
</organism>
<dbReference type="Proteomes" id="UP000252174">
    <property type="component" value="Unassembled WGS sequence"/>
</dbReference>
<dbReference type="InterPro" id="IPR056912">
    <property type="entry name" value="Phage_JBD30_tail_term-like"/>
</dbReference>